<protein>
    <recommendedName>
        <fullName evidence="13">Succinate/fumarate mitochondrial transporter</fullName>
    </recommendedName>
</protein>
<dbReference type="GO" id="GO:0031966">
    <property type="term" value="C:mitochondrial membrane"/>
    <property type="evidence" value="ECO:0007669"/>
    <property type="project" value="UniProtKB-SubCell"/>
</dbReference>
<keyword evidence="12" id="KW-1185">Reference proteome</keyword>
<proteinExistence type="inferred from homology"/>
<gene>
    <name evidence="11" type="ORF">DI09_19p240</name>
</gene>
<dbReference type="Proteomes" id="UP000029725">
    <property type="component" value="Unassembled WGS sequence"/>
</dbReference>
<evidence type="ECO:0008006" key="13">
    <source>
        <dbReference type="Google" id="ProtNLM"/>
    </source>
</evidence>
<evidence type="ECO:0000256" key="2">
    <source>
        <dbReference type="ARBA" id="ARBA00006375"/>
    </source>
</evidence>
<keyword evidence="4 9" id="KW-0812">Transmembrane</keyword>
<dbReference type="PANTHER" id="PTHR45788">
    <property type="entry name" value="SUCCINATE/FUMARATE MITOCHONDRIAL TRANSPORTER-RELATED"/>
    <property type="match status" value="1"/>
</dbReference>
<dbReference type="EMBL" id="JMKJ01000110">
    <property type="protein sequence ID" value="KGG52242.1"/>
    <property type="molecule type" value="Genomic_DNA"/>
</dbReference>
<reference evidence="11" key="1">
    <citation type="submission" date="2014-04" db="EMBL/GenBank/DDBJ databases">
        <title>A new species of microsporidia sheds light on the evolution of extreme parasitism.</title>
        <authorList>
            <person name="Haag K.L."/>
            <person name="James T.Y."/>
            <person name="Larsson R."/>
            <person name="Schaer T.M."/>
            <person name="Refardt D."/>
            <person name="Pombert J.-F."/>
            <person name="Ebert D."/>
        </authorList>
    </citation>
    <scope>NUCLEOTIDE SEQUENCE [LARGE SCALE GENOMIC DNA]</scope>
    <source>
        <strain evidence="11">UGP3</strain>
        <tissue evidence="11">Spores</tissue>
    </source>
</reference>
<keyword evidence="7" id="KW-0496">Mitochondrion</keyword>
<dbReference type="InterPro" id="IPR018108">
    <property type="entry name" value="MCP_transmembrane"/>
</dbReference>
<evidence type="ECO:0000313" key="12">
    <source>
        <dbReference type="Proteomes" id="UP000029725"/>
    </source>
</evidence>
<organism evidence="11 12">
    <name type="scientific">Mitosporidium daphniae</name>
    <dbReference type="NCBI Taxonomy" id="1485682"/>
    <lineage>
        <taxon>Eukaryota</taxon>
        <taxon>Fungi</taxon>
        <taxon>Fungi incertae sedis</taxon>
        <taxon>Microsporidia</taxon>
        <taxon>Mitosporidium</taxon>
    </lineage>
</organism>
<evidence type="ECO:0000256" key="4">
    <source>
        <dbReference type="ARBA" id="ARBA00022692"/>
    </source>
</evidence>
<keyword evidence="3 10" id="KW-0813">Transport</keyword>
<evidence type="ECO:0000313" key="11">
    <source>
        <dbReference type="EMBL" id="KGG52242.1"/>
    </source>
</evidence>
<comment type="caution">
    <text evidence="11">The sequence shown here is derived from an EMBL/GenBank/DDBJ whole genome shotgun (WGS) entry which is preliminary data.</text>
</comment>
<dbReference type="InterPro" id="IPR023395">
    <property type="entry name" value="MCP_dom_sf"/>
</dbReference>
<dbReference type="Gene3D" id="1.50.40.10">
    <property type="entry name" value="Mitochondrial carrier domain"/>
    <property type="match status" value="1"/>
</dbReference>
<accession>A0A098VTD1</accession>
<dbReference type="InterPro" id="IPR049563">
    <property type="entry name" value="TXTP-like"/>
</dbReference>
<comment type="subcellular location">
    <subcellularLocation>
        <location evidence="1">Mitochondrion membrane</location>
        <topology evidence="1">Multi-pass membrane protein</topology>
    </subcellularLocation>
</comment>
<evidence type="ECO:0000256" key="3">
    <source>
        <dbReference type="ARBA" id="ARBA00022448"/>
    </source>
</evidence>
<keyword evidence="5" id="KW-0677">Repeat</keyword>
<feature type="repeat" description="Solcar" evidence="9">
    <location>
        <begin position="16"/>
        <end position="105"/>
    </location>
</feature>
<sequence length="328" mass="35630">MARNGKDPHDQVPKKKSPWTHLIAGGGAGLLESCTCHPLDTIKVRMQLRGEILSKQSKLGPFGTFISIVRGEGPLALYKGLFPVVSAIVPKMAIRFTSFEAFKDALGTPSAQKTFLAGLGAGIVESVVVMNPMEVVKIRLQAQRHGEHRYRSASHAAITILREEGVGAFYRGVTLTAARQGIPIATNQAVNFTLYQELKMLLQSFQDIKELPSWQHLLAGGISGAIAPCINAPIDILKTRVQRQATTTSGSGFSLIRKVASSVYKSEGLLGFYSGLTPRLLRIAPGQAITFMVYEKIQKFIEIYSPQYPSFVTIGAVEEVSTSDGKLE</sequence>
<dbReference type="Pfam" id="PF00153">
    <property type="entry name" value="Mito_carr"/>
    <property type="match status" value="3"/>
</dbReference>
<dbReference type="GeneID" id="25258874"/>
<dbReference type="PANTHER" id="PTHR45788:SF2">
    <property type="entry name" value="SUCCINATE_FUMARATE MITOCHONDRIAL TRANSPORTER"/>
    <property type="match status" value="1"/>
</dbReference>
<feature type="repeat" description="Solcar" evidence="9">
    <location>
        <begin position="109"/>
        <end position="201"/>
    </location>
</feature>
<evidence type="ECO:0000256" key="5">
    <source>
        <dbReference type="ARBA" id="ARBA00022737"/>
    </source>
</evidence>
<keyword evidence="8 9" id="KW-0472">Membrane</keyword>
<dbReference type="VEuPathDB" id="MicrosporidiaDB:DI09_19p240"/>
<name>A0A098VTD1_9MICR</name>
<comment type="similarity">
    <text evidence="2 10">Belongs to the mitochondrial carrier (TC 2.A.29) family.</text>
</comment>
<evidence type="ECO:0000256" key="9">
    <source>
        <dbReference type="PROSITE-ProRule" id="PRU00282"/>
    </source>
</evidence>
<dbReference type="HOGENOM" id="CLU_015166_5_0_1"/>
<dbReference type="RefSeq" id="XP_013238669.1">
    <property type="nucleotide sequence ID" value="XM_013383215.1"/>
</dbReference>
<evidence type="ECO:0000256" key="8">
    <source>
        <dbReference type="ARBA" id="ARBA00023136"/>
    </source>
</evidence>
<evidence type="ECO:0000256" key="7">
    <source>
        <dbReference type="ARBA" id="ARBA00023128"/>
    </source>
</evidence>
<dbReference type="PROSITE" id="PS50920">
    <property type="entry name" value="SOLCAR"/>
    <property type="match status" value="3"/>
</dbReference>
<feature type="repeat" description="Solcar" evidence="9">
    <location>
        <begin position="211"/>
        <end position="300"/>
    </location>
</feature>
<evidence type="ECO:0000256" key="6">
    <source>
        <dbReference type="ARBA" id="ARBA00022989"/>
    </source>
</evidence>
<dbReference type="PRINTS" id="PR00926">
    <property type="entry name" value="MITOCARRIER"/>
</dbReference>
<dbReference type="SUPFAM" id="SSF103506">
    <property type="entry name" value="Mitochondrial carrier"/>
    <property type="match status" value="1"/>
</dbReference>
<dbReference type="InterPro" id="IPR002067">
    <property type="entry name" value="MCP"/>
</dbReference>
<dbReference type="AlphaFoldDB" id="A0A098VTD1"/>
<dbReference type="GO" id="GO:0005469">
    <property type="term" value="F:succinate:fumarate antiporter activity"/>
    <property type="evidence" value="ECO:0007669"/>
    <property type="project" value="TreeGrafter"/>
</dbReference>
<evidence type="ECO:0000256" key="1">
    <source>
        <dbReference type="ARBA" id="ARBA00004225"/>
    </source>
</evidence>
<dbReference type="OrthoDB" id="204711at2759"/>
<keyword evidence="6" id="KW-1133">Transmembrane helix</keyword>
<evidence type="ECO:0000256" key="10">
    <source>
        <dbReference type="RuleBase" id="RU000488"/>
    </source>
</evidence>